<evidence type="ECO:0000313" key="2">
    <source>
        <dbReference type="Proteomes" id="UP000241639"/>
    </source>
</evidence>
<accession>A0A2T4Z727</accession>
<organism evidence="1 2">
    <name type="scientific">Desmospora activa DSM 45169</name>
    <dbReference type="NCBI Taxonomy" id="1121389"/>
    <lineage>
        <taxon>Bacteria</taxon>
        <taxon>Bacillati</taxon>
        <taxon>Bacillota</taxon>
        <taxon>Bacilli</taxon>
        <taxon>Bacillales</taxon>
        <taxon>Thermoactinomycetaceae</taxon>
        <taxon>Desmospora</taxon>
    </lineage>
</organism>
<dbReference type="OrthoDB" id="9255658at2"/>
<reference evidence="1 2" key="1">
    <citation type="submission" date="2018-04" db="EMBL/GenBank/DDBJ databases">
        <title>Genomic Encyclopedia of Archaeal and Bacterial Type Strains, Phase II (KMG-II): from individual species to whole genera.</title>
        <authorList>
            <person name="Goeker M."/>
        </authorList>
    </citation>
    <scope>NUCLEOTIDE SEQUENCE [LARGE SCALE GENOMIC DNA]</scope>
    <source>
        <strain evidence="1 2">DSM 45169</strain>
    </source>
</reference>
<dbReference type="RefSeq" id="WP_107724581.1">
    <property type="nucleotide sequence ID" value="NZ_PZZP01000001.1"/>
</dbReference>
<dbReference type="EMBL" id="PZZP01000001">
    <property type="protein sequence ID" value="PTM57702.1"/>
    <property type="molecule type" value="Genomic_DNA"/>
</dbReference>
<keyword evidence="2" id="KW-1185">Reference proteome</keyword>
<sequence length="135" mass="15114">MNSPLLTTVICGSYRKHWEDILRIRNFLEQQGVYILSPLGTKIVNPGEEFARLEGDPDVDVRTVQDAIFAHIRQSTFVIVANVNGYLGKATVFEMGYAAANGIRILTVEPVQDPNLASYTQPLTALFPTWTSEWD</sequence>
<protein>
    <recommendedName>
        <fullName evidence="3">Nucleoside 2-deoxyribosyltransferase-like protein</fullName>
    </recommendedName>
</protein>
<proteinExistence type="predicted"/>
<dbReference type="InterPro" id="IPR007710">
    <property type="entry name" value="Nucleoside_deoxyribTrfase"/>
</dbReference>
<dbReference type="Proteomes" id="UP000241639">
    <property type="component" value="Unassembled WGS sequence"/>
</dbReference>
<gene>
    <name evidence="1" type="ORF">C8J48_0253</name>
</gene>
<dbReference type="AlphaFoldDB" id="A0A2T4Z727"/>
<evidence type="ECO:0000313" key="1">
    <source>
        <dbReference type="EMBL" id="PTM57702.1"/>
    </source>
</evidence>
<dbReference type="SUPFAM" id="SSF52309">
    <property type="entry name" value="N-(deoxy)ribosyltransferase-like"/>
    <property type="match status" value="1"/>
</dbReference>
<dbReference type="Pfam" id="PF05014">
    <property type="entry name" value="Nuc_deoxyrib_tr"/>
    <property type="match status" value="1"/>
</dbReference>
<evidence type="ECO:0008006" key="3">
    <source>
        <dbReference type="Google" id="ProtNLM"/>
    </source>
</evidence>
<comment type="caution">
    <text evidence="1">The sequence shown here is derived from an EMBL/GenBank/DDBJ whole genome shotgun (WGS) entry which is preliminary data.</text>
</comment>
<dbReference type="Gene3D" id="3.40.50.450">
    <property type="match status" value="1"/>
</dbReference>
<name>A0A2T4Z727_9BACL</name>